<dbReference type="PANTHER" id="PTHR30036:SF7">
    <property type="entry name" value="ABC TRANSPORTER PERIPLASMIC-BINDING PROTEIN YPHF"/>
    <property type="match status" value="1"/>
</dbReference>
<proteinExistence type="inferred from homology"/>
<evidence type="ECO:0000256" key="2">
    <source>
        <dbReference type="ARBA" id="ARBA00007639"/>
    </source>
</evidence>
<feature type="domain" description="Periplasmic binding protein" evidence="3">
    <location>
        <begin position="25"/>
        <end position="300"/>
    </location>
</feature>
<comment type="subcellular location">
    <subcellularLocation>
        <location evidence="1">Cell envelope</location>
    </subcellularLocation>
</comment>
<organism evidence="4 5">
    <name type="scientific">Halobacteriovorax marinus</name>
    <dbReference type="NCBI Taxonomy" id="97084"/>
    <lineage>
        <taxon>Bacteria</taxon>
        <taxon>Pseudomonadati</taxon>
        <taxon>Bdellovibrionota</taxon>
        <taxon>Bacteriovoracia</taxon>
        <taxon>Bacteriovoracales</taxon>
        <taxon>Halobacteriovoraceae</taxon>
        <taxon>Halobacteriovorax</taxon>
    </lineage>
</organism>
<dbReference type="AlphaFoldDB" id="A0A1Y5FIA1"/>
<protein>
    <recommendedName>
        <fullName evidence="3">Periplasmic binding protein domain-containing protein</fullName>
    </recommendedName>
</protein>
<dbReference type="Proteomes" id="UP000196531">
    <property type="component" value="Unassembled WGS sequence"/>
</dbReference>
<dbReference type="GO" id="GO:0030288">
    <property type="term" value="C:outer membrane-bounded periplasmic space"/>
    <property type="evidence" value="ECO:0007669"/>
    <property type="project" value="TreeGrafter"/>
</dbReference>
<sequence>MKIIYLLLIYCLCQSSFSEEKIYRFGIVTKDSNIPFFKSIKKGCLRRAKELKNVECLFAEMKAGNSHLQEQAIKDLVSKKVDGIAIAIINSEFTKRSIENYIPKHIPVVTIDADFSKEVLKPNPKIRVSYIGTNNYVLGYELAKLFVDESLEANEFCIISGHRYSFNLNERIRGFMSYIKKSSKDKYVSNKRCPLYSLESSDKALSHLVRSLSFKTHDGKPLTVAVMGAWPQTNLKDYIKLTSHVSKKLNTKVNVFAIDTTSSQIELLKRGHSLGNVGQRPEQMGEMAIEILLDINKGKKVEEVNFTGVTKCTPKNYQSCLK</sequence>
<evidence type="ECO:0000313" key="4">
    <source>
        <dbReference type="EMBL" id="OUR99914.1"/>
    </source>
</evidence>
<dbReference type="GO" id="GO:0030246">
    <property type="term" value="F:carbohydrate binding"/>
    <property type="evidence" value="ECO:0007669"/>
    <property type="project" value="TreeGrafter"/>
</dbReference>
<dbReference type="InterPro" id="IPR025997">
    <property type="entry name" value="SBP_2_dom"/>
</dbReference>
<comment type="caution">
    <text evidence="4">The sequence shown here is derived from an EMBL/GenBank/DDBJ whole genome shotgun (WGS) entry which is preliminary data.</text>
</comment>
<dbReference type="InterPro" id="IPR050555">
    <property type="entry name" value="Bact_Solute-Bind_Prot2"/>
</dbReference>
<dbReference type="SUPFAM" id="SSF53822">
    <property type="entry name" value="Periplasmic binding protein-like I"/>
    <property type="match status" value="1"/>
</dbReference>
<name>A0A1Y5FIA1_9BACT</name>
<dbReference type="Pfam" id="PF13407">
    <property type="entry name" value="Peripla_BP_4"/>
    <property type="match status" value="1"/>
</dbReference>
<accession>A0A1Y5FIA1</accession>
<evidence type="ECO:0000313" key="5">
    <source>
        <dbReference type="Proteomes" id="UP000196531"/>
    </source>
</evidence>
<reference evidence="5" key="1">
    <citation type="journal article" date="2017" name="Proc. Natl. Acad. Sci. U.S.A.">
        <title>Simulation of Deepwater Horizon oil plume reveals substrate specialization within a complex community of hydrocarbon-degraders.</title>
        <authorList>
            <person name="Hu P."/>
            <person name="Dubinsky E.A."/>
            <person name="Probst A.J."/>
            <person name="Wang J."/>
            <person name="Sieber C.M.K."/>
            <person name="Tom L.M."/>
            <person name="Gardinali P."/>
            <person name="Banfield J.F."/>
            <person name="Atlas R.M."/>
            <person name="Andersen G.L."/>
        </authorList>
    </citation>
    <scope>NUCLEOTIDE SEQUENCE [LARGE SCALE GENOMIC DNA]</scope>
</reference>
<evidence type="ECO:0000256" key="1">
    <source>
        <dbReference type="ARBA" id="ARBA00004196"/>
    </source>
</evidence>
<evidence type="ECO:0000259" key="3">
    <source>
        <dbReference type="Pfam" id="PF13407"/>
    </source>
</evidence>
<dbReference type="EMBL" id="MAAO01000002">
    <property type="protein sequence ID" value="OUR99914.1"/>
    <property type="molecule type" value="Genomic_DNA"/>
</dbReference>
<gene>
    <name evidence="4" type="ORF">A9Q84_02470</name>
</gene>
<dbReference type="InterPro" id="IPR028082">
    <property type="entry name" value="Peripla_BP_I"/>
</dbReference>
<comment type="similarity">
    <text evidence="2">Belongs to the bacterial solute-binding protein 2 family.</text>
</comment>
<dbReference type="PANTHER" id="PTHR30036">
    <property type="entry name" value="D-XYLOSE-BINDING PERIPLASMIC PROTEIN"/>
    <property type="match status" value="1"/>
</dbReference>
<dbReference type="Gene3D" id="3.40.50.2300">
    <property type="match status" value="2"/>
</dbReference>